<dbReference type="InterPro" id="IPR006679">
    <property type="entry name" value="Adenine_deam"/>
</dbReference>
<organism evidence="11 12">
    <name type="scientific">Metabacillus indicus</name>
    <name type="common">Bacillus indicus</name>
    <dbReference type="NCBI Taxonomy" id="246786"/>
    <lineage>
        <taxon>Bacteria</taxon>
        <taxon>Bacillati</taxon>
        <taxon>Bacillota</taxon>
        <taxon>Bacilli</taxon>
        <taxon>Bacillales</taxon>
        <taxon>Bacillaceae</taxon>
        <taxon>Metabacillus</taxon>
    </lineage>
</organism>
<dbReference type="Gene3D" id="2.30.40.10">
    <property type="entry name" value="Urease, subunit C, domain 1"/>
    <property type="match status" value="1"/>
</dbReference>
<dbReference type="RefSeq" id="WP_029565538.1">
    <property type="nucleotide sequence ID" value="NZ_JNVC02000001.1"/>
</dbReference>
<feature type="domain" description="Amidohydrolase-related" evidence="9">
    <location>
        <begin position="67"/>
        <end position="348"/>
    </location>
</feature>
<dbReference type="PANTHER" id="PTHR11113">
    <property type="entry name" value="N-ACETYLGLUCOSAMINE-6-PHOSPHATE DEACETYLASE"/>
    <property type="match status" value="1"/>
</dbReference>
<protein>
    <recommendedName>
        <fullName evidence="7 8">Adenine deaminase</fullName>
        <shortName evidence="8">Adenase</shortName>
        <shortName evidence="8">Adenine aminase</shortName>
        <ecNumber evidence="3 8">3.5.4.2</ecNumber>
    </recommendedName>
</protein>
<sequence>MTEKKELKYKIRAASKKEKAELVFKNARIVDVFNLDIIQGDVAVSAGKIVGIGDYEGHDEIDASDKFICPGLIDGHVHIESSMVPPHEFAEAVLPHGVTAVIADPHEIANVSGVNGIQYMLDSSEGIPLDVFIMLPSCVPATSFEHSGARLEAEDLQPFFLHERVIGLAEVMDYVAVSNTSDSMMDKLEMALKHSSLLDGHMAGLPSDMANVYRSAGISTDHEVTTAQEAIQRVQRGMYVQIRQGSAAKDFNRVIGAVNQKNARRFLFCTDDKHLDDLVKEGSVDHHIRLAVKHGIHPVTAIGMATLNAAECYGLKSKGAVAPGYDADLVLVDDLSSFKVDSVYKRGVLTAANGKTVKTADRRKVPGMLLDSVVLPEIDSSMLAVRADENQLMTIIEAVPNQLITRRAEECVNTEGGFFVPSADLGHVKLIMAERHKGTGLIGKGILKGFPMKRGAIATTIAHDSHNLIAAGMSDEDLIHAAAAIKEMGGGLAVAADGKILAKLPLPVSGLLSDQPYEKVLDGLQKIHDALAVTGLPDSFNPFLTLSFLGLPVIPELKITCEGIFDVAEFRHI</sequence>
<dbReference type="InterPro" id="IPR026912">
    <property type="entry name" value="Adenine_deam_C"/>
</dbReference>
<dbReference type="GO" id="GO:0000034">
    <property type="term" value="F:adenine deaminase activity"/>
    <property type="evidence" value="ECO:0007669"/>
    <property type="project" value="UniProtKB-UniRule"/>
</dbReference>
<dbReference type="Pfam" id="PF13382">
    <property type="entry name" value="Adenine_deam_C"/>
    <property type="match status" value="1"/>
</dbReference>
<dbReference type="Proteomes" id="UP000028549">
    <property type="component" value="Unassembled WGS sequence"/>
</dbReference>
<evidence type="ECO:0000256" key="5">
    <source>
        <dbReference type="ARBA" id="ARBA00023211"/>
    </source>
</evidence>
<dbReference type="HAMAP" id="MF_01518">
    <property type="entry name" value="Adenine_deamin"/>
    <property type="match status" value="1"/>
</dbReference>
<dbReference type="OrthoDB" id="9775607at2"/>
<evidence type="ECO:0000259" key="10">
    <source>
        <dbReference type="Pfam" id="PF13382"/>
    </source>
</evidence>
<evidence type="ECO:0000256" key="3">
    <source>
        <dbReference type="ARBA" id="ARBA00012782"/>
    </source>
</evidence>
<evidence type="ECO:0000256" key="7">
    <source>
        <dbReference type="ARBA" id="ARBA00069718"/>
    </source>
</evidence>
<dbReference type="SUPFAM" id="SSF51556">
    <property type="entry name" value="Metallo-dependent hydrolases"/>
    <property type="match status" value="1"/>
</dbReference>
<comment type="catalytic activity">
    <reaction evidence="6 8">
        <text>adenine + H2O + H(+) = hypoxanthine + NH4(+)</text>
        <dbReference type="Rhea" id="RHEA:23688"/>
        <dbReference type="ChEBI" id="CHEBI:15377"/>
        <dbReference type="ChEBI" id="CHEBI:15378"/>
        <dbReference type="ChEBI" id="CHEBI:16708"/>
        <dbReference type="ChEBI" id="CHEBI:17368"/>
        <dbReference type="ChEBI" id="CHEBI:28938"/>
        <dbReference type="EC" id="3.5.4.2"/>
    </reaction>
</comment>
<gene>
    <name evidence="8" type="primary">ade</name>
    <name evidence="11" type="ORF">GS18_0203730</name>
</gene>
<keyword evidence="12" id="KW-1185">Reference proteome</keyword>
<dbReference type="STRING" id="246786.GS18_0203730"/>
<evidence type="ECO:0000256" key="6">
    <source>
        <dbReference type="ARBA" id="ARBA00047720"/>
    </source>
</evidence>
<dbReference type="Pfam" id="PF01979">
    <property type="entry name" value="Amidohydro_1"/>
    <property type="match status" value="1"/>
</dbReference>
<keyword evidence="4 8" id="KW-0378">Hydrolase</keyword>
<dbReference type="InterPro" id="IPR011059">
    <property type="entry name" value="Metal-dep_hydrolase_composite"/>
</dbReference>
<evidence type="ECO:0000256" key="8">
    <source>
        <dbReference type="HAMAP-Rule" id="MF_01518"/>
    </source>
</evidence>
<dbReference type="AlphaFoldDB" id="A0A084H384"/>
<accession>A0A084H384</accession>
<dbReference type="NCBIfam" id="TIGR01178">
    <property type="entry name" value="ade"/>
    <property type="match status" value="1"/>
</dbReference>
<evidence type="ECO:0000313" key="11">
    <source>
        <dbReference type="EMBL" id="KEZ54046.1"/>
    </source>
</evidence>
<evidence type="ECO:0000313" key="12">
    <source>
        <dbReference type="Proteomes" id="UP000028549"/>
    </source>
</evidence>
<dbReference type="FunFam" id="3.20.20.140:FF:000016">
    <property type="entry name" value="Adenine deaminase"/>
    <property type="match status" value="1"/>
</dbReference>
<comment type="similarity">
    <text evidence="2 8">Belongs to the metallo-dependent hydrolases superfamily. Adenine deaminase family.</text>
</comment>
<dbReference type="SUPFAM" id="SSF51338">
    <property type="entry name" value="Composite domain of metallo-dependent hydrolases"/>
    <property type="match status" value="1"/>
</dbReference>
<reference evidence="11 12" key="1">
    <citation type="journal article" date="2005" name="Int. J. Syst. Evol. Microbiol.">
        <title>Bacillus cibi sp. nov., isolated from jeotgal, a traditional Korean fermented seafood.</title>
        <authorList>
            <person name="Yoon J.H."/>
            <person name="Lee C.H."/>
            <person name="Oh T.K."/>
        </authorList>
    </citation>
    <scope>NUCLEOTIDE SEQUENCE [LARGE SCALE GENOMIC DNA]</scope>
    <source>
        <strain evidence="11 12">DSM 16189</strain>
    </source>
</reference>
<evidence type="ECO:0000256" key="1">
    <source>
        <dbReference type="ARBA" id="ARBA00001936"/>
    </source>
</evidence>
<dbReference type="EC" id="3.5.4.2" evidence="3 8"/>
<evidence type="ECO:0000259" key="9">
    <source>
        <dbReference type="Pfam" id="PF01979"/>
    </source>
</evidence>
<dbReference type="InterPro" id="IPR032466">
    <property type="entry name" value="Metal_Hydrolase"/>
</dbReference>
<name>A0A084H384_METID</name>
<feature type="domain" description="Adenine deaminase C-terminal" evidence="10">
    <location>
        <begin position="402"/>
        <end position="570"/>
    </location>
</feature>
<evidence type="ECO:0000256" key="2">
    <source>
        <dbReference type="ARBA" id="ARBA00006773"/>
    </source>
</evidence>
<dbReference type="GO" id="GO:0006146">
    <property type="term" value="P:adenine catabolic process"/>
    <property type="evidence" value="ECO:0007669"/>
    <property type="project" value="InterPro"/>
</dbReference>
<dbReference type="InterPro" id="IPR006680">
    <property type="entry name" value="Amidohydro-rel"/>
</dbReference>
<evidence type="ECO:0000256" key="4">
    <source>
        <dbReference type="ARBA" id="ARBA00022801"/>
    </source>
</evidence>
<dbReference type="Gene3D" id="3.20.20.140">
    <property type="entry name" value="Metal-dependent hydrolases"/>
    <property type="match status" value="1"/>
</dbReference>
<dbReference type="EMBL" id="JNVC02000001">
    <property type="protein sequence ID" value="KEZ54046.1"/>
    <property type="molecule type" value="Genomic_DNA"/>
</dbReference>
<comment type="cofactor">
    <cofactor evidence="1 8">
        <name>Mn(2+)</name>
        <dbReference type="ChEBI" id="CHEBI:29035"/>
    </cofactor>
</comment>
<proteinExistence type="inferred from homology"/>
<comment type="caution">
    <text evidence="11">The sequence shown here is derived from an EMBL/GenBank/DDBJ whole genome shotgun (WGS) entry which is preliminary data.</text>
</comment>
<dbReference type="PANTHER" id="PTHR11113:SF2">
    <property type="entry name" value="ADENINE DEAMINASE"/>
    <property type="match status" value="1"/>
</dbReference>
<dbReference type="CDD" id="cd01295">
    <property type="entry name" value="AdeC"/>
    <property type="match status" value="1"/>
</dbReference>
<keyword evidence="5 8" id="KW-0464">Manganese</keyword>